<dbReference type="Gene3D" id="3.30.499.10">
    <property type="entry name" value="Aconitase, domain 3"/>
    <property type="match status" value="2"/>
</dbReference>
<dbReference type="InterPro" id="IPR033941">
    <property type="entry name" value="IPMI_cat"/>
</dbReference>
<dbReference type="CDD" id="cd01583">
    <property type="entry name" value="IPMI"/>
    <property type="match status" value="1"/>
</dbReference>
<comment type="subunit">
    <text evidence="12">Heterodimer of LeuC and LeuD.</text>
</comment>
<dbReference type="SUPFAM" id="SSF53732">
    <property type="entry name" value="Aconitase iron-sulfur domain"/>
    <property type="match status" value="1"/>
</dbReference>
<evidence type="ECO:0000256" key="12">
    <source>
        <dbReference type="HAMAP-Rule" id="MF_01026"/>
    </source>
</evidence>
<dbReference type="InterPro" id="IPR018136">
    <property type="entry name" value="Aconitase_4Fe-4S_BS"/>
</dbReference>
<dbReference type="GO" id="GO:0046872">
    <property type="term" value="F:metal ion binding"/>
    <property type="evidence" value="ECO:0007669"/>
    <property type="project" value="UniProtKB-KW"/>
</dbReference>
<dbReference type="UniPathway" id="UPA00048">
    <property type="reaction ID" value="UER00071"/>
</dbReference>
<keyword evidence="6 12" id="KW-0028">Amino-acid biosynthesis</keyword>
<dbReference type="GO" id="GO:0009098">
    <property type="term" value="P:L-leucine biosynthetic process"/>
    <property type="evidence" value="ECO:0007669"/>
    <property type="project" value="UniProtKB-UniRule"/>
</dbReference>
<name>A0A1N6P153_9SPIO</name>
<comment type="pathway">
    <text evidence="3 12">Amino-acid biosynthesis; L-leucine biosynthesis; L-leucine from 3-methyl-2-oxobutanoate: step 2/4.</text>
</comment>
<dbReference type="InterPro" id="IPR050067">
    <property type="entry name" value="IPM_dehydratase_rel_enz"/>
</dbReference>
<evidence type="ECO:0000256" key="8">
    <source>
        <dbReference type="ARBA" id="ARBA00023004"/>
    </source>
</evidence>
<feature type="domain" description="Aconitase/3-isopropylmalate dehydratase large subunit alpha/beta/alpha" evidence="13">
    <location>
        <begin position="10"/>
        <end position="459"/>
    </location>
</feature>
<dbReference type="InterPro" id="IPR001030">
    <property type="entry name" value="Acoase/IPM_deHydtase_lsu_aba"/>
</dbReference>
<comment type="cofactor">
    <cofactor evidence="12">
        <name>[4Fe-4S] cluster</name>
        <dbReference type="ChEBI" id="CHEBI:49883"/>
    </cofactor>
    <text evidence="12">Binds 1 [4Fe-4S] cluster per subunit.</text>
</comment>
<dbReference type="InterPro" id="IPR004430">
    <property type="entry name" value="3-IsopropMal_deHydase_lsu"/>
</dbReference>
<evidence type="ECO:0000256" key="10">
    <source>
        <dbReference type="ARBA" id="ARBA00023239"/>
    </source>
</evidence>
<dbReference type="PANTHER" id="PTHR43822">
    <property type="entry name" value="HOMOACONITASE, MITOCHONDRIAL-RELATED"/>
    <property type="match status" value="1"/>
</dbReference>
<dbReference type="NCBIfam" id="TIGR00170">
    <property type="entry name" value="leuC"/>
    <property type="match status" value="1"/>
</dbReference>
<evidence type="ECO:0000256" key="9">
    <source>
        <dbReference type="ARBA" id="ARBA00023014"/>
    </source>
</evidence>
<evidence type="ECO:0000256" key="2">
    <source>
        <dbReference type="ARBA" id="ARBA00002695"/>
    </source>
</evidence>
<dbReference type="NCBIfam" id="NF004016">
    <property type="entry name" value="PRK05478.1"/>
    <property type="match status" value="1"/>
</dbReference>
<dbReference type="Proteomes" id="UP000186400">
    <property type="component" value="Unassembled WGS sequence"/>
</dbReference>
<evidence type="ECO:0000256" key="6">
    <source>
        <dbReference type="ARBA" id="ARBA00022605"/>
    </source>
</evidence>
<reference evidence="14 15" key="1">
    <citation type="submission" date="2017-01" db="EMBL/GenBank/DDBJ databases">
        <authorList>
            <person name="Mah S.A."/>
            <person name="Swanson W.J."/>
            <person name="Moy G.W."/>
            <person name="Vacquier V.D."/>
        </authorList>
    </citation>
    <scope>NUCLEOTIDE SEQUENCE [LARGE SCALE GENOMIC DNA]</scope>
    <source>
        <strain evidence="14 15">ASpG1</strain>
    </source>
</reference>
<dbReference type="PRINTS" id="PR00415">
    <property type="entry name" value="ACONITASE"/>
</dbReference>
<keyword evidence="11 12" id="KW-0100">Branched-chain amino acid biosynthesis</keyword>
<dbReference type="GO" id="GO:0051539">
    <property type="term" value="F:4 iron, 4 sulfur cluster binding"/>
    <property type="evidence" value="ECO:0007669"/>
    <property type="project" value="UniProtKB-KW"/>
</dbReference>
<evidence type="ECO:0000256" key="5">
    <source>
        <dbReference type="ARBA" id="ARBA00022485"/>
    </source>
</evidence>
<dbReference type="RefSeq" id="WP_076487628.1">
    <property type="nucleotide sequence ID" value="NZ_FTMS01000002.1"/>
</dbReference>
<gene>
    <name evidence="12" type="primary">leuC</name>
    <name evidence="14" type="ORF">SAMN05920897_10277</name>
</gene>
<evidence type="ECO:0000259" key="13">
    <source>
        <dbReference type="Pfam" id="PF00330"/>
    </source>
</evidence>
<dbReference type="OrthoDB" id="9802769at2"/>
<comment type="function">
    <text evidence="2 12">Catalyzes the isomerization between 2-isopropylmalate and 3-isopropylmalate, via the formation of 2-isopropylmaleate.</text>
</comment>
<dbReference type="AlphaFoldDB" id="A0A1N6P153"/>
<dbReference type="NCBIfam" id="NF009116">
    <property type="entry name" value="PRK12466.1"/>
    <property type="match status" value="1"/>
</dbReference>
<keyword evidence="10 12" id="KW-0456">Lyase</keyword>
<dbReference type="GO" id="GO:0003861">
    <property type="term" value="F:3-isopropylmalate dehydratase activity"/>
    <property type="evidence" value="ECO:0007669"/>
    <property type="project" value="UniProtKB-UniRule"/>
</dbReference>
<dbReference type="PROSITE" id="PS01244">
    <property type="entry name" value="ACONITASE_2"/>
    <property type="match status" value="1"/>
</dbReference>
<dbReference type="InterPro" id="IPR015931">
    <property type="entry name" value="Acnase/IPM_dHydase_lsu_aba_1/3"/>
</dbReference>
<dbReference type="EC" id="4.2.1.33" evidence="12"/>
<feature type="binding site" evidence="12">
    <location>
        <position position="408"/>
    </location>
    <ligand>
        <name>[4Fe-4S] cluster</name>
        <dbReference type="ChEBI" id="CHEBI:49883"/>
    </ligand>
</feature>
<dbReference type="PROSITE" id="PS00450">
    <property type="entry name" value="ACONITASE_1"/>
    <property type="match status" value="1"/>
</dbReference>
<dbReference type="HAMAP" id="MF_01026">
    <property type="entry name" value="LeuC_type1"/>
    <property type="match status" value="1"/>
</dbReference>
<evidence type="ECO:0000256" key="1">
    <source>
        <dbReference type="ARBA" id="ARBA00000491"/>
    </source>
</evidence>
<keyword evidence="8 12" id="KW-0408">Iron</keyword>
<keyword evidence="4 12" id="KW-0432">Leucine biosynthesis</keyword>
<feature type="binding site" evidence="12">
    <location>
        <position position="411"/>
    </location>
    <ligand>
        <name>[4Fe-4S] cluster</name>
        <dbReference type="ChEBI" id="CHEBI:49883"/>
    </ligand>
</feature>
<accession>A0A1N6P153</accession>
<keyword evidence="7 12" id="KW-0479">Metal-binding</keyword>
<evidence type="ECO:0000256" key="7">
    <source>
        <dbReference type="ARBA" id="ARBA00022723"/>
    </source>
</evidence>
<evidence type="ECO:0000256" key="11">
    <source>
        <dbReference type="ARBA" id="ARBA00023304"/>
    </source>
</evidence>
<dbReference type="InterPro" id="IPR036008">
    <property type="entry name" value="Aconitase_4Fe-4S_dom"/>
</dbReference>
<keyword evidence="9 12" id="KW-0411">Iron-sulfur</keyword>
<evidence type="ECO:0000256" key="4">
    <source>
        <dbReference type="ARBA" id="ARBA00022430"/>
    </source>
</evidence>
<dbReference type="EMBL" id="FTMS01000002">
    <property type="protein sequence ID" value="SIP98084.1"/>
    <property type="molecule type" value="Genomic_DNA"/>
</dbReference>
<keyword evidence="5 12" id="KW-0004">4Fe-4S</keyword>
<dbReference type="STRING" id="159291.SAMN05920897_10277"/>
<comment type="catalytic activity">
    <reaction evidence="1 12">
        <text>(2R,3S)-3-isopropylmalate = (2S)-2-isopropylmalate</text>
        <dbReference type="Rhea" id="RHEA:32287"/>
        <dbReference type="ChEBI" id="CHEBI:1178"/>
        <dbReference type="ChEBI" id="CHEBI:35121"/>
        <dbReference type="EC" id="4.2.1.33"/>
    </reaction>
</comment>
<organism evidence="14 15">
    <name type="scientific">Alkalispirochaeta americana</name>
    <dbReference type="NCBI Taxonomy" id="159291"/>
    <lineage>
        <taxon>Bacteria</taxon>
        <taxon>Pseudomonadati</taxon>
        <taxon>Spirochaetota</taxon>
        <taxon>Spirochaetia</taxon>
        <taxon>Spirochaetales</taxon>
        <taxon>Spirochaetaceae</taxon>
        <taxon>Alkalispirochaeta</taxon>
    </lineage>
</organism>
<evidence type="ECO:0000256" key="3">
    <source>
        <dbReference type="ARBA" id="ARBA00004729"/>
    </source>
</evidence>
<comment type="similarity">
    <text evidence="12">Belongs to the aconitase/IPM isomerase family. LeuC type 1 subfamily.</text>
</comment>
<protein>
    <recommendedName>
        <fullName evidence="12">3-isopropylmalate dehydratase large subunit</fullName>
        <ecNumber evidence="12">4.2.1.33</ecNumber>
    </recommendedName>
    <alternativeName>
        <fullName evidence="12">Alpha-IPM isomerase</fullName>
        <shortName evidence="12">IPMI</shortName>
    </alternativeName>
    <alternativeName>
        <fullName evidence="12">Isopropylmalate isomerase</fullName>
    </alternativeName>
</protein>
<sequence>MQQKKNLFNTVWDLHKVGTLESGQDQIFIGLHLIHEVTSPQAFQMLEERGLSVLHPERTFATVDHIVPTANQERPFKDRLAEEMMQALEKNTEKHGIEFFGLNTDDQGIVHIIGPELGLTQPGMTIACGDSHTSTHGAFGAIAFGIGTSQIRDVLATQTMALSRPKVRKINVTGSLQPGVYAKDIILRIIADLGVNGGIGYAYEYNGEAIRQLSMEERMTICNMSIEGGARVGYINPDETTFAYLQGRRYAPQGESFERAKEYWQQIASGPDAEYDDVYELDATSLKPMVTWGITPGQAIPVDGRMPTLKDIPQDDRDIAEKALGHMGFAERDPILGKKIDVAFIGSCTNGRISDLREAARLVQGRTVAKSVRAMVVPGSKRVALQAEREGLHTIFQEAGFDWRGAGCSMCLAMNPDKLEGRELSASSSNRNFVGRQGSPKGRTLLMSPAMVALAAIEGEVVDVRDYAPQAVGPKA</sequence>
<keyword evidence="15" id="KW-1185">Reference proteome</keyword>
<evidence type="ECO:0000313" key="14">
    <source>
        <dbReference type="EMBL" id="SIP98084.1"/>
    </source>
</evidence>
<proteinExistence type="inferred from homology"/>
<dbReference type="PANTHER" id="PTHR43822:SF9">
    <property type="entry name" value="3-ISOPROPYLMALATE DEHYDRATASE"/>
    <property type="match status" value="1"/>
</dbReference>
<dbReference type="Pfam" id="PF00330">
    <property type="entry name" value="Aconitase"/>
    <property type="match status" value="1"/>
</dbReference>
<feature type="binding site" evidence="12">
    <location>
        <position position="348"/>
    </location>
    <ligand>
        <name>[4Fe-4S] cluster</name>
        <dbReference type="ChEBI" id="CHEBI:49883"/>
    </ligand>
</feature>
<evidence type="ECO:0000313" key="15">
    <source>
        <dbReference type="Proteomes" id="UP000186400"/>
    </source>
</evidence>